<keyword evidence="2" id="KW-1185">Reference proteome</keyword>
<comment type="caution">
    <text evidence="1">The sequence shown here is derived from an EMBL/GenBank/DDBJ whole genome shotgun (WGS) entry which is preliminary data.</text>
</comment>
<evidence type="ECO:0000313" key="1">
    <source>
        <dbReference type="EMBL" id="CAG8488028.1"/>
    </source>
</evidence>
<dbReference type="Proteomes" id="UP000789706">
    <property type="component" value="Unassembled WGS sequence"/>
</dbReference>
<dbReference type="EMBL" id="CAJVPK010000281">
    <property type="protein sequence ID" value="CAG8488028.1"/>
    <property type="molecule type" value="Genomic_DNA"/>
</dbReference>
<dbReference type="AlphaFoldDB" id="A0A9N8ZB46"/>
<accession>A0A9N8ZB46</accession>
<sequence length="66" mass="7823">MTAQSTYGNRTKNMNYNYSLPIIQKIPQLQPLPSPQRHKEKNLISQSDLLLFDNIFLNHHHHRNNL</sequence>
<organism evidence="1 2">
    <name type="scientific">Diversispora eburnea</name>
    <dbReference type="NCBI Taxonomy" id="1213867"/>
    <lineage>
        <taxon>Eukaryota</taxon>
        <taxon>Fungi</taxon>
        <taxon>Fungi incertae sedis</taxon>
        <taxon>Mucoromycota</taxon>
        <taxon>Glomeromycotina</taxon>
        <taxon>Glomeromycetes</taxon>
        <taxon>Diversisporales</taxon>
        <taxon>Diversisporaceae</taxon>
        <taxon>Diversispora</taxon>
    </lineage>
</organism>
<evidence type="ECO:0000313" key="2">
    <source>
        <dbReference type="Proteomes" id="UP000789706"/>
    </source>
</evidence>
<gene>
    <name evidence="1" type="ORF">DEBURN_LOCUS4021</name>
</gene>
<reference evidence="1" key="1">
    <citation type="submission" date="2021-06" db="EMBL/GenBank/DDBJ databases">
        <authorList>
            <person name="Kallberg Y."/>
            <person name="Tangrot J."/>
            <person name="Rosling A."/>
        </authorList>
    </citation>
    <scope>NUCLEOTIDE SEQUENCE</scope>
    <source>
        <strain evidence="1">AZ414A</strain>
    </source>
</reference>
<protein>
    <submittedName>
        <fullName evidence="1">1959_t:CDS:1</fullName>
    </submittedName>
</protein>
<name>A0A9N8ZB46_9GLOM</name>
<proteinExistence type="predicted"/>